<dbReference type="AlphaFoldDB" id="A0ABC9W9E0"/>
<sequence>MTQPKSPVQARISVGLGSNFAGRDLGVLVDNKLNRSLQCAAAETKANWILGCIHRGIAGRDRDVIIRFYSALVRPHLEYCVQFWSPQFKKDMDRLERIQKNAMKMIEGLEKLRHEERLKQLGLFSREKRRLRGDLITVFQSLKGSYKEDGGSLFTRSHLEKAWGN</sequence>
<keyword evidence="2" id="KW-1185">Reference proteome</keyword>
<name>A0ABC9W9E0_GRUJA</name>
<comment type="caution">
    <text evidence="1">The sequence shown here is derived from an EMBL/GenBank/DDBJ whole genome shotgun (WGS) entry which is preliminary data.</text>
</comment>
<proteinExistence type="predicted"/>
<protein>
    <submittedName>
        <fullName evidence="1">Uncharacterized protein</fullName>
    </submittedName>
</protein>
<dbReference type="PANTHER" id="PTHR33332">
    <property type="entry name" value="REVERSE TRANSCRIPTASE DOMAIN-CONTAINING PROTEIN"/>
    <property type="match status" value="1"/>
</dbReference>
<accession>A0ABC9W9E0</accession>
<evidence type="ECO:0000313" key="1">
    <source>
        <dbReference type="EMBL" id="GAB0181347.1"/>
    </source>
</evidence>
<dbReference type="Proteomes" id="UP001623348">
    <property type="component" value="Unassembled WGS sequence"/>
</dbReference>
<evidence type="ECO:0000313" key="2">
    <source>
        <dbReference type="Proteomes" id="UP001623348"/>
    </source>
</evidence>
<gene>
    <name evidence="1" type="ORF">GRJ2_000600000</name>
</gene>
<reference evidence="1 2" key="1">
    <citation type="submission" date="2024-06" db="EMBL/GenBank/DDBJ databases">
        <title>The draft genome of Grus japonensis, version 3.</title>
        <authorList>
            <person name="Nabeshima K."/>
            <person name="Suzuki S."/>
            <person name="Onuma M."/>
        </authorList>
    </citation>
    <scope>NUCLEOTIDE SEQUENCE [LARGE SCALE GENOMIC DNA]</scope>
    <source>
        <strain evidence="1 2">451A</strain>
    </source>
</reference>
<organism evidence="1 2">
    <name type="scientific">Grus japonensis</name>
    <name type="common">Japanese crane</name>
    <name type="synonym">Red-crowned crane</name>
    <dbReference type="NCBI Taxonomy" id="30415"/>
    <lineage>
        <taxon>Eukaryota</taxon>
        <taxon>Metazoa</taxon>
        <taxon>Chordata</taxon>
        <taxon>Craniata</taxon>
        <taxon>Vertebrata</taxon>
        <taxon>Euteleostomi</taxon>
        <taxon>Archelosauria</taxon>
        <taxon>Archosauria</taxon>
        <taxon>Dinosauria</taxon>
        <taxon>Saurischia</taxon>
        <taxon>Theropoda</taxon>
        <taxon>Coelurosauria</taxon>
        <taxon>Aves</taxon>
        <taxon>Neognathae</taxon>
        <taxon>Neoaves</taxon>
        <taxon>Gruiformes</taxon>
        <taxon>Gruidae</taxon>
        <taxon>Grus</taxon>
    </lineage>
</organism>
<dbReference type="PRINTS" id="PR01345">
    <property type="entry name" value="CERVTRCPTASE"/>
</dbReference>
<dbReference type="EMBL" id="BAAFJT010000002">
    <property type="protein sequence ID" value="GAB0181347.1"/>
    <property type="molecule type" value="Genomic_DNA"/>
</dbReference>